<dbReference type="Gene3D" id="3.40.50.150">
    <property type="entry name" value="Vaccinia Virus protein VP39"/>
    <property type="match status" value="1"/>
</dbReference>
<feature type="domain" description="Methyltransferase type 11" evidence="1">
    <location>
        <begin position="66"/>
        <end position="166"/>
    </location>
</feature>
<dbReference type="GO" id="GO:0032259">
    <property type="term" value="P:methylation"/>
    <property type="evidence" value="ECO:0007669"/>
    <property type="project" value="UniProtKB-KW"/>
</dbReference>
<dbReference type="InterPro" id="IPR013216">
    <property type="entry name" value="Methyltransf_11"/>
</dbReference>
<dbReference type="AlphaFoldDB" id="A0A9X4M3Y2"/>
<dbReference type="GO" id="GO:0008757">
    <property type="term" value="F:S-adenosylmethionine-dependent methyltransferase activity"/>
    <property type="evidence" value="ECO:0007669"/>
    <property type="project" value="InterPro"/>
</dbReference>
<keyword evidence="2" id="KW-0808">Transferase</keyword>
<reference evidence="2" key="1">
    <citation type="submission" date="2022-08" db="EMBL/GenBank/DDBJ databases">
        <title>Genome analysis of Corynebacteriales strain.</title>
        <authorList>
            <person name="Lee S.D."/>
        </authorList>
    </citation>
    <scope>NUCLEOTIDE SEQUENCE</scope>
    <source>
        <strain evidence="2">D3-21</strain>
    </source>
</reference>
<gene>
    <name evidence="2" type="ORF">NVS88_18750</name>
</gene>
<name>A0A9X4M3Y2_9ACTN</name>
<protein>
    <submittedName>
        <fullName evidence="2">Methyltransferase domain-containing protein</fullName>
    </submittedName>
</protein>
<dbReference type="PANTHER" id="PTHR43591:SF24">
    <property type="entry name" value="2-METHOXY-6-POLYPRENYL-1,4-BENZOQUINOL METHYLASE, MITOCHONDRIAL"/>
    <property type="match status" value="1"/>
</dbReference>
<dbReference type="Pfam" id="PF08241">
    <property type="entry name" value="Methyltransf_11"/>
    <property type="match status" value="1"/>
</dbReference>
<comment type="caution">
    <text evidence="2">The sequence shown here is derived from an EMBL/GenBank/DDBJ whole genome shotgun (WGS) entry which is preliminary data.</text>
</comment>
<dbReference type="RefSeq" id="WP_277833515.1">
    <property type="nucleotide sequence ID" value="NZ_JAAIVF010000004.1"/>
</dbReference>
<keyword evidence="3" id="KW-1185">Reference proteome</keyword>
<dbReference type="Proteomes" id="UP001152755">
    <property type="component" value="Unassembled WGS sequence"/>
</dbReference>
<sequence length="230" mass="24678">MTHLLRPGDTSLAQHAMRHPALAAIYQRWWRPALGYVLTGGSGPSPRGERDRAVDALRIARGDRVLDVACGPGNFTRHFAEVVGDTGLAVGVDLSVPMLARAVGTATVPATTIAHPAYLRADAHELPFPDGTFDAVCCFAALYLIPDPLTVVDEMVRVLRPGGRIAVLTSCRSDAAWIRLPQTLIAGASGLYMFRRDEIVERFTAAGLEQVELRVDGLAQFVSAGTPARP</sequence>
<proteinExistence type="predicted"/>
<dbReference type="CDD" id="cd02440">
    <property type="entry name" value="AdoMet_MTases"/>
    <property type="match status" value="1"/>
</dbReference>
<keyword evidence="2" id="KW-0489">Methyltransferase</keyword>
<dbReference type="SUPFAM" id="SSF53335">
    <property type="entry name" value="S-adenosyl-L-methionine-dependent methyltransferases"/>
    <property type="match status" value="1"/>
</dbReference>
<evidence type="ECO:0000313" key="3">
    <source>
        <dbReference type="Proteomes" id="UP001152755"/>
    </source>
</evidence>
<dbReference type="PANTHER" id="PTHR43591">
    <property type="entry name" value="METHYLTRANSFERASE"/>
    <property type="match status" value="1"/>
</dbReference>
<dbReference type="EMBL" id="JANRHA010000015">
    <property type="protein sequence ID" value="MDG3016600.1"/>
    <property type="molecule type" value="Genomic_DNA"/>
</dbReference>
<organism evidence="2 3">
    <name type="scientific">Speluncibacter jeojiensis</name>
    <dbReference type="NCBI Taxonomy" id="2710754"/>
    <lineage>
        <taxon>Bacteria</taxon>
        <taxon>Bacillati</taxon>
        <taxon>Actinomycetota</taxon>
        <taxon>Actinomycetes</taxon>
        <taxon>Mycobacteriales</taxon>
        <taxon>Speluncibacteraceae</taxon>
        <taxon>Speluncibacter</taxon>
    </lineage>
</organism>
<evidence type="ECO:0000259" key="1">
    <source>
        <dbReference type="Pfam" id="PF08241"/>
    </source>
</evidence>
<dbReference type="InterPro" id="IPR029063">
    <property type="entry name" value="SAM-dependent_MTases_sf"/>
</dbReference>
<evidence type="ECO:0000313" key="2">
    <source>
        <dbReference type="EMBL" id="MDG3016600.1"/>
    </source>
</evidence>
<accession>A0A9X4M3Y2</accession>